<keyword evidence="4 6" id="KW-0697">Rotamase</keyword>
<evidence type="ECO:0000256" key="1">
    <source>
        <dbReference type="ARBA" id="ARBA00000971"/>
    </source>
</evidence>
<protein>
    <recommendedName>
        <fullName evidence="3 6">peptidylprolyl isomerase</fullName>
        <ecNumber evidence="3 6">5.2.1.8</ecNumber>
    </recommendedName>
</protein>
<organism evidence="9 10">
    <name type="scientific">Armatimonas rosea</name>
    <dbReference type="NCBI Taxonomy" id="685828"/>
    <lineage>
        <taxon>Bacteria</taxon>
        <taxon>Bacillati</taxon>
        <taxon>Armatimonadota</taxon>
        <taxon>Armatimonadia</taxon>
        <taxon>Armatimonadales</taxon>
        <taxon>Armatimonadaceae</taxon>
        <taxon>Armatimonas</taxon>
    </lineage>
</organism>
<keyword evidence="7" id="KW-0732">Signal</keyword>
<evidence type="ECO:0000313" key="9">
    <source>
        <dbReference type="EMBL" id="MBB6052438.1"/>
    </source>
</evidence>
<dbReference type="InterPro" id="IPR046357">
    <property type="entry name" value="PPIase_dom_sf"/>
</dbReference>
<dbReference type="Gene3D" id="3.10.50.40">
    <property type="match status" value="1"/>
</dbReference>
<dbReference type="EMBL" id="JACHGW010000004">
    <property type="protein sequence ID" value="MBB6052438.1"/>
    <property type="molecule type" value="Genomic_DNA"/>
</dbReference>
<proteinExistence type="inferred from homology"/>
<comment type="catalytic activity">
    <reaction evidence="1 6">
        <text>[protein]-peptidylproline (omega=180) = [protein]-peptidylproline (omega=0)</text>
        <dbReference type="Rhea" id="RHEA:16237"/>
        <dbReference type="Rhea" id="RHEA-COMP:10747"/>
        <dbReference type="Rhea" id="RHEA-COMP:10748"/>
        <dbReference type="ChEBI" id="CHEBI:83833"/>
        <dbReference type="ChEBI" id="CHEBI:83834"/>
        <dbReference type="EC" id="5.2.1.8"/>
    </reaction>
</comment>
<comment type="similarity">
    <text evidence="2">Belongs to the FKBP-type PPIase family.</text>
</comment>
<sequence length="512" mass="51280">MRRPVFLAALLSAVPFVVLSGCGGGDSTSATVATTALKLDIGWTARSRGVSAPSSALSAVVSLRQGAFAAINRNDDPAAYTQSYVSPTKVIPGPNLLTVTFYSGKNGSGAVVGTASKAINLADDGTGAGEVLLVGKIQKVAVTSPTRLLVGQSADLGLSATDGNGATVAVSPGSTTFSLLSGGENVTLTPDGKLTAKAVGFARVQAALDGKTSEPFEIEVRAPGTATAVIAAGQSVKLGQSKKLEYSFTDADGNPISYDPTQLSFEVTSGSDVASVSSNGTVTAAKLGLLKLKAKIPGLESAVTTVTISPAGSFTVTIPEQQNVKIGETKNLTIDVKDTAGAAIPVGTDGLSVTVTRGGETLTVTSAGAATGVAAGYAVVQASVAGTTSASQVVLVGDIVTNPSGLKYIEKVVGTGVTPQNGQTVTVNYTGALLNGTIFDSSLNPGRTPFSFGIGAGQVIKGFEEGASTMKVGGKRLLIIPSDLGYGERGSGSSIPPNSTLLFDLELLEVSS</sequence>
<dbReference type="GO" id="GO:0003755">
    <property type="term" value="F:peptidyl-prolyl cis-trans isomerase activity"/>
    <property type="evidence" value="ECO:0007669"/>
    <property type="project" value="UniProtKB-KW"/>
</dbReference>
<accession>A0A7W9SUT0</accession>
<dbReference type="FunFam" id="3.10.50.40:FF:000006">
    <property type="entry name" value="Peptidyl-prolyl cis-trans isomerase"/>
    <property type="match status" value="1"/>
</dbReference>
<dbReference type="SUPFAM" id="SSF54534">
    <property type="entry name" value="FKBP-like"/>
    <property type="match status" value="1"/>
</dbReference>
<keyword evidence="5 6" id="KW-0413">Isomerase</keyword>
<feature type="signal peptide" evidence="7">
    <location>
        <begin position="1"/>
        <end position="20"/>
    </location>
</feature>
<gene>
    <name evidence="9" type="ORF">HNQ39_004259</name>
</gene>
<dbReference type="InterPro" id="IPR001179">
    <property type="entry name" value="PPIase_FKBP_dom"/>
</dbReference>
<evidence type="ECO:0000256" key="6">
    <source>
        <dbReference type="PROSITE-ProRule" id="PRU00277"/>
    </source>
</evidence>
<dbReference type="PANTHER" id="PTHR43811">
    <property type="entry name" value="FKBP-TYPE PEPTIDYL-PROLYL CIS-TRANS ISOMERASE FKPA"/>
    <property type="match status" value="1"/>
</dbReference>
<reference evidence="9 10" key="1">
    <citation type="submission" date="2020-08" db="EMBL/GenBank/DDBJ databases">
        <title>Genomic Encyclopedia of Type Strains, Phase IV (KMG-IV): sequencing the most valuable type-strain genomes for metagenomic binning, comparative biology and taxonomic classification.</title>
        <authorList>
            <person name="Goeker M."/>
        </authorList>
    </citation>
    <scope>NUCLEOTIDE SEQUENCE [LARGE SCALE GENOMIC DNA]</scope>
    <source>
        <strain evidence="9 10">DSM 23562</strain>
    </source>
</reference>
<feature type="domain" description="PPIase FKBP-type" evidence="8">
    <location>
        <begin position="422"/>
        <end position="511"/>
    </location>
</feature>
<comment type="caution">
    <text evidence="9">The sequence shown here is derived from an EMBL/GenBank/DDBJ whole genome shotgun (WGS) entry which is preliminary data.</text>
</comment>
<dbReference type="AlphaFoldDB" id="A0A7W9SUT0"/>
<name>A0A7W9SUT0_ARMRO</name>
<evidence type="ECO:0000259" key="8">
    <source>
        <dbReference type="PROSITE" id="PS50059"/>
    </source>
</evidence>
<dbReference type="PROSITE" id="PS51257">
    <property type="entry name" value="PROKAR_LIPOPROTEIN"/>
    <property type="match status" value="1"/>
</dbReference>
<evidence type="ECO:0000256" key="7">
    <source>
        <dbReference type="SAM" id="SignalP"/>
    </source>
</evidence>
<evidence type="ECO:0000256" key="2">
    <source>
        <dbReference type="ARBA" id="ARBA00006577"/>
    </source>
</evidence>
<dbReference type="EC" id="5.2.1.8" evidence="3 6"/>
<feature type="chain" id="PRO_5030775504" description="peptidylprolyl isomerase" evidence="7">
    <location>
        <begin position="21"/>
        <end position="512"/>
    </location>
</feature>
<keyword evidence="10" id="KW-1185">Reference proteome</keyword>
<dbReference type="PROSITE" id="PS50059">
    <property type="entry name" value="FKBP_PPIASE"/>
    <property type="match status" value="1"/>
</dbReference>
<evidence type="ECO:0000256" key="3">
    <source>
        <dbReference type="ARBA" id="ARBA00013194"/>
    </source>
</evidence>
<evidence type="ECO:0000256" key="5">
    <source>
        <dbReference type="ARBA" id="ARBA00023235"/>
    </source>
</evidence>
<dbReference type="Pfam" id="PF00254">
    <property type="entry name" value="FKBP_C"/>
    <property type="match status" value="1"/>
</dbReference>
<dbReference type="PANTHER" id="PTHR43811:SF19">
    <property type="entry name" value="39 KDA FK506-BINDING NUCLEAR PROTEIN"/>
    <property type="match status" value="1"/>
</dbReference>
<evidence type="ECO:0000256" key="4">
    <source>
        <dbReference type="ARBA" id="ARBA00023110"/>
    </source>
</evidence>
<dbReference type="Gene3D" id="2.60.40.1080">
    <property type="match status" value="1"/>
</dbReference>
<evidence type="ECO:0000313" key="10">
    <source>
        <dbReference type="Proteomes" id="UP000520814"/>
    </source>
</evidence>
<dbReference type="Proteomes" id="UP000520814">
    <property type="component" value="Unassembled WGS sequence"/>
</dbReference>